<dbReference type="Gene3D" id="3.30.70.330">
    <property type="match status" value="1"/>
</dbReference>
<keyword evidence="10" id="KW-0175">Coiled coil</keyword>
<dbReference type="CTD" id="9111"/>
<feature type="coiled-coil region" evidence="10">
    <location>
        <begin position="22"/>
        <end position="64"/>
    </location>
</feature>
<evidence type="ECO:0000256" key="2">
    <source>
        <dbReference type="ARBA" id="ARBA00004496"/>
    </source>
</evidence>
<feature type="domain" description="Nmi/IFP 35" evidence="12">
    <location>
        <begin position="44"/>
        <end position="118"/>
    </location>
</feature>
<dbReference type="GO" id="GO:0005615">
    <property type="term" value="C:extracellular space"/>
    <property type="evidence" value="ECO:0007669"/>
    <property type="project" value="Ensembl"/>
</dbReference>
<dbReference type="GO" id="GO:0005654">
    <property type="term" value="C:nucleoplasm"/>
    <property type="evidence" value="ECO:0007669"/>
    <property type="project" value="Ensembl"/>
</dbReference>
<dbReference type="Pfam" id="PF07292">
    <property type="entry name" value="NID"/>
    <property type="match status" value="2"/>
</dbReference>
<dbReference type="GO" id="GO:0002281">
    <property type="term" value="P:macrophage activation involved in immune response"/>
    <property type="evidence" value="ECO:0007669"/>
    <property type="project" value="Ensembl"/>
</dbReference>
<dbReference type="GO" id="GO:0034142">
    <property type="term" value="P:toll-like receptor 4 signaling pathway"/>
    <property type="evidence" value="ECO:0007669"/>
    <property type="project" value="Ensembl"/>
</dbReference>
<dbReference type="GO" id="GO:0045824">
    <property type="term" value="P:negative regulation of innate immune response"/>
    <property type="evidence" value="ECO:0007669"/>
    <property type="project" value="Ensembl"/>
</dbReference>
<evidence type="ECO:0000256" key="10">
    <source>
        <dbReference type="SAM" id="Coils"/>
    </source>
</evidence>
<dbReference type="InParanoid" id="G3X270"/>
<keyword evidence="14" id="KW-1185">Reference proteome</keyword>
<dbReference type="InterPro" id="IPR009909">
    <property type="entry name" value="Nmi/IFP35_dom"/>
</dbReference>
<evidence type="ECO:0000256" key="6">
    <source>
        <dbReference type="ARBA" id="ARBA00022525"/>
    </source>
</evidence>
<dbReference type="GO" id="GO:0042802">
    <property type="term" value="F:identical protein binding"/>
    <property type="evidence" value="ECO:0007669"/>
    <property type="project" value="Ensembl"/>
</dbReference>
<keyword evidence="5" id="KW-0963">Cytoplasm</keyword>
<dbReference type="eggNOG" id="ENOG502QVH1">
    <property type="taxonomic scope" value="Eukaryota"/>
</dbReference>
<dbReference type="FunFam" id="3.30.70.330:FF:000300">
    <property type="entry name" value="Interferon-induced protein 35"/>
    <property type="match status" value="1"/>
</dbReference>
<proteinExistence type="inferred from homology"/>
<dbReference type="OrthoDB" id="9903237at2759"/>
<dbReference type="GO" id="GO:0032687">
    <property type="term" value="P:negative regulation of interferon-alpha production"/>
    <property type="evidence" value="ECO:0007669"/>
    <property type="project" value="Ensembl"/>
</dbReference>
<evidence type="ECO:0000259" key="11">
    <source>
        <dbReference type="Pfam" id="PF07292"/>
    </source>
</evidence>
<reference evidence="13 14" key="1">
    <citation type="journal article" date="2011" name="Proc. Natl. Acad. Sci. U.S.A.">
        <title>Genetic diversity and population structure of the endangered marsupial Sarcophilus harrisii (Tasmanian devil).</title>
        <authorList>
            <person name="Miller W."/>
            <person name="Hayes V.M."/>
            <person name="Ratan A."/>
            <person name="Petersen D.C."/>
            <person name="Wittekindt N.E."/>
            <person name="Miller J."/>
            <person name="Walenz B."/>
            <person name="Knight J."/>
            <person name="Qi J."/>
            <person name="Zhao F."/>
            <person name="Wang Q."/>
            <person name="Bedoya-Reina O.C."/>
            <person name="Katiyar N."/>
            <person name="Tomsho L.P."/>
            <person name="Kasson L.M."/>
            <person name="Hardie R.A."/>
            <person name="Woodbridge P."/>
            <person name="Tindall E.A."/>
            <person name="Bertelsen M.F."/>
            <person name="Dixon D."/>
            <person name="Pyecroft S."/>
            <person name="Helgen K.M."/>
            <person name="Lesk A.M."/>
            <person name="Pringle T.H."/>
            <person name="Patterson N."/>
            <person name="Zhang Y."/>
            <person name="Kreiss A."/>
            <person name="Woods G.M."/>
            <person name="Jones M.E."/>
            <person name="Schuster S.C."/>
        </authorList>
    </citation>
    <scope>NUCLEOTIDE SEQUENCE [LARGE SCALE GENOMIC DNA]</scope>
</reference>
<dbReference type="GO" id="GO:0070936">
    <property type="term" value="P:protein K48-linked ubiquitination"/>
    <property type="evidence" value="ECO:0007669"/>
    <property type="project" value="Ensembl"/>
</dbReference>
<dbReference type="AlphaFoldDB" id="G3X270"/>
<comment type="subcellular location">
    <subcellularLocation>
        <location evidence="2">Cytoplasm</location>
    </subcellularLocation>
    <subcellularLocation>
        <location evidence="1">Nucleus</location>
    </subcellularLocation>
    <subcellularLocation>
        <location evidence="3">Secreted</location>
    </subcellularLocation>
</comment>
<dbReference type="GO" id="GO:1901224">
    <property type="term" value="P:positive regulation of non-canonical NF-kappaB signal transduction"/>
    <property type="evidence" value="ECO:0007669"/>
    <property type="project" value="Ensembl"/>
</dbReference>
<feature type="domain" description="NID" evidence="11">
    <location>
        <begin position="119"/>
        <end position="206"/>
    </location>
</feature>
<gene>
    <name evidence="13" type="primary">NMI</name>
</gene>
<dbReference type="STRING" id="9305.ENSSHAP00000021775"/>
<accession>G3X270</accession>
<dbReference type="GO" id="GO:0009615">
    <property type="term" value="P:response to virus"/>
    <property type="evidence" value="ECO:0007669"/>
    <property type="project" value="Ensembl"/>
</dbReference>
<sequence length="332" mass="37993">MTASQEDDLQLLLEVFLEDKNNKKIEEELKQLIEDRQNDIEMAINEMIKTNVDLAMENEKLETELLQSSSSYLIKKNVPKKKMKFTSVENPKDDRQYLNISCSFQVTTQLEYELQQGQALITFEDEQVAQNVIKRGRHFVKLENEKVQLMAKAVPLKTGVSLQVHTKISKKKIDVSEIPDELPEEQMRDKLALSFSKSQYGGGEVEDVEYDKKSQTAVITFLENGAADTILKHKKYPLYTNTNCHQVVVSPHMEKHIDKLQVFSGISKRTVLLTGLQNIQENEDSVEDDIVIHFQKGSNGGGDIEVAKCALKQPQIVYFEADLDRKCLIWEL</sequence>
<evidence type="ECO:0000256" key="1">
    <source>
        <dbReference type="ARBA" id="ARBA00004123"/>
    </source>
</evidence>
<dbReference type="Ensembl" id="ENSSHAT00000021950.2">
    <property type="protein sequence ID" value="ENSSHAP00000021775.1"/>
    <property type="gene ID" value="ENSSHAG00000018439.2"/>
</dbReference>
<dbReference type="GO" id="GO:0050729">
    <property type="term" value="P:positive regulation of inflammatory response"/>
    <property type="evidence" value="ECO:0007669"/>
    <property type="project" value="Ensembl"/>
</dbReference>
<dbReference type="OMA" id="PHCRVSK"/>
<keyword evidence="6" id="KW-0964">Secreted</keyword>
<dbReference type="GO" id="GO:1902524">
    <property type="term" value="P:positive regulation of protein K48-linked ubiquitination"/>
    <property type="evidence" value="ECO:0007669"/>
    <property type="project" value="Ensembl"/>
</dbReference>
<dbReference type="GeneTree" id="ENSGT00530000063686"/>
<dbReference type="GO" id="GO:0005829">
    <property type="term" value="C:cytosol"/>
    <property type="evidence" value="ECO:0007669"/>
    <property type="project" value="Ensembl"/>
</dbReference>
<evidence type="ECO:0000256" key="9">
    <source>
        <dbReference type="ARBA" id="ARBA00023242"/>
    </source>
</evidence>
<name>G3X270_SARHA</name>
<evidence type="ECO:0000256" key="7">
    <source>
        <dbReference type="ARBA" id="ARBA00022588"/>
    </source>
</evidence>
<evidence type="ECO:0000256" key="8">
    <source>
        <dbReference type="ARBA" id="ARBA00022859"/>
    </source>
</evidence>
<protein>
    <submittedName>
        <fullName evidence="13">N-myc and STAT interactor</fullName>
    </submittedName>
</protein>
<evidence type="ECO:0000256" key="3">
    <source>
        <dbReference type="ARBA" id="ARBA00004613"/>
    </source>
</evidence>
<dbReference type="GeneID" id="100923330"/>
<dbReference type="GO" id="GO:0016020">
    <property type="term" value="C:membrane"/>
    <property type="evidence" value="ECO:0007669"/>
    <property type="project" value="Ensembl"/>
</dbReference>
<dbReference type="HOGENOM" id="CLU_047262_0_0_1"/>
<dbReference type="RefSeq" id="XP_031816552.1">
    <property type="nucleotide sequence ID" value="XM_031960692.1"/>
</dbReference>
<feature type="domain" description="NID" evidence="11">
    <location>
        <begin position="217"/>
        <end position="305"/>
    </location>
</feature>
<organism evidence="13 14">
    <name type="scientific">Sarcophilus harrisii</name>
    <name type="common">Tasmanian devil</name>
    <name type="synonym">Sarcophilus laniarius</name>
    <dbReference type="NCBI Taxonomy" id="9305"/>
    <lineage>
        <taxon>Eukaryota</taxon>
        <taxon>Metazoa</taxon>
        <taxon>Chordata</taxon>
        <taxon>Craniata</taxon>
        <taxon>Vertebrata</taxon>
        <taxon>Euteleostomi</taxon>
        <taxon>Mammalia</taxon>
        <taxon>Metatheria</taxon>
        <taxon>Dasyuromorphia</taxon>
        <taxon>Dasyuridae</taxon>
        <taxon>Sarcophilus</taxon>
    </lineage>
</organism>
<comment type="similarity">
    <text evidence="4">Belongs to the NMI family.</text>
</comment>
<dbReference type="InterPro" id="IPR012677">
    <property type="entry name" value="Nucleotide-bd_a/b_plait_sf"/>
</dbReference>
<keyword evidence="8" id="KW-0391">Immunity</keyword>
<dbReference type="GO" id="GO:0045087">
    <property type="term" value="P:innate immune response"/>
    <property type="evidence" value="ECO:0007669"/>
    <property type="project" value="UniProtKB-KW"/>
</dbReference>
<dbReference type="Proteomes" id="UP000007648">
    <property type="component" value="Unassembled WGS sequence"/>
</dbReference>
<keyword evidence="9" id="KW-0539">Nucleus</keyword>
<dbReference type="GO" id="GO:0032688">
    <property type="term" value="P:negative regulation of interferon-beta production"/>
    <property type="evidence" value="ECO:0007669"/>
    <property type="project" value="Ensembl"/>
</dbReference>
<evidence type="ECO:0000256" key="5">
    <source>
        <dbReference type="ARBA" id="ARBA00022490"/>
    </source>
</evidence>
<dbReference type="GO" id="GO:0008285">
    <property type="term" value="P:negative regulation of cell population proliferation"/>
    <property type="evidence" value="ECO:0007669"/>
    <property type="project" value="Ensembl"/>
</dbReference>
<dbReference type="PANTHER" id="PTHR15225">
    <property type="entry name" value="INTERFERON-INDUCED PROTEIN 35/NMI N-MYC/STAT INTERACTING PROTEIN"/>
    <property type="match status" value="1"/>
</dbReference>
<evidence type="ECO:0000256" key="4">
    <source>
        <dbReference type="ARBA" id="ARBA00010081"/>
    </source>
</evidence>
<dbReference type="KEGG" id="shr:100923330"/>
<reference evidence="13" key="2">
    <citation type="submission" date="2025-08" db="UniProtKB">
        <authorList>
            <consortium name="Ensembl"/>
        </authorList>
    </citation>
    <scope>IDENTIFICATION</scope>
</reference>
<evidence type="ECO:0000313" key="13">
    <source>
        <dbReference type="Ensembl" id="ENSSHAP00000021775.1"/>
    </source>
</evidence>
<dbReference type="Pfam" id="PF07334">
    <property type="entry name" value="IFP_35_N"/>
    <property type="match status" value="1"/>
</dbReference>
<evidence type="ECO:0000259" key="12">
    <source>
        <dbReference type="Pfam" id="PF07334"/>
    </source>
</evidence>
<dbReference type="FunCoup" id="G3X270">
    <property type="interactions" value="1117"/>
</dbReference>
<dbReference type="PANTHER" id="PTHR15225:SF4">
    <property type="entry name" value="N-MYC-INTERACTOR"/>
    <property type="match status" value="1"/>
</dbReference>
<dbReference type="GO" id="GO:1901223">
    <property type="term" value="P:negative regulation of non-canonical NF-kappaB signal transduction"/>
    <property type="evidence" value="ECO:0007669"/>
    <property type="project" value="Ensembl"/>
</dbReference>
<reference evidence="13" key="3">
    <citation type="submission" date="2025-09" db="UniProtKB">
        <authorList>
            <consortium name="Ensembl"/>
        </authorList>
    </citation>
    <scope>IDENTIFICATION</scope>
</reference>
<keyword evidence="7" id="KW-0399">Innate immunity</keyword>
<dbReference type="RefSeq" id="XP_031816551.1">
    <property type="nucleotide sequence ID" value="XM_031960691.1"/>
</dbReference>
<dbReference type="InterPro" id="IPR009938">
    <property type="entry name" value="Nmi/IFP35_N"/>
</dbReference>
<evidence type="ECO:0000313" key="14">
    <source>
        <dbReference type="Proteomes" id="UP000007648"/>
    </source>
</evidence>